<evidence type="ECO:0000313" key="1">
    <source>
        <dbReference type="EMBL" id="GIM67093.1"/>
    </source>
</evidence>
<comment type="caution">
    <text evidence="1">The sequence shown here is derived from an EMBL/GenBank/DDBJ whole genome shotgun (WGS) entry which is preliminary data.</text>
</comment>
<protein>
    <submittedName>
        <fullName evidence="1">Uncharacterized protein</fullName>
    </submittedName>
</protein>
<dbReference type="Proteomes" id="UP000680865">
    <property type="component" value="Unassembled WGS sequence"/>
</dbReference>
<dbReference type="EMBL" id="BOQP01000003">
    <property type="protein sequence ID" value="GIM67093.1"/>
    <property type="molecule type" value="Genomic_DNA"/>
</dbReference>
<dbReference type="RefSeq" id="WP_212995539.1">
    <property type="nucleotide sequence ID" value="NZ_BAAATW010000009.1"/>
</dbReference>
<proteinExistence type="predicted"/>
<gene>
    <name evidence="1" type="ORF">Aco04nite_04730</name>
</gene>
<keyword evidence="2" id="KW-1185">Reference proteome</keyword>
<accession>A0A919S8Q1</accession>
<dbReference type="AlphaFoldDB" id="A0A919S8Q1"/>
<reference evidence="1" key="1">
    <citation type="submission" date="2021-03" db="EMBL/GenBank/DDBJ databases">
        <title>Whole genome shotgun sequence of Actinoplanes consettensis NBRC 14913.</title>
        <authorList>
            <person name="Komaki H."/>
            <person name="Tamura T."/>
        </authorList>
    </citation>
    <scope>NUCLEOTIDE SEQUENCE</scope>
    <source>
        <strain evidence="1">NBRC 14913</strain>
    </source>
</reference>
<name>A0A919S8Q1_9ACTN</name>
<sequence length="160" mass="16897">MDLALVAVETLLIGVHDGHLTYRAAEEGLADNEHPDAAARRLAGFGSPLGSLGSGRLIHSTSWRFDAGRIVLTYAALPDPDPATAQRFPASGAMTATGTALDPSPPHVDRADVIAHAARHLAFLHRTDPAVAEAALEQPPLWALLDAYQPDVAGPVRPHR</sequence>
<organism evidence="1 2">
    <name type="scientific">Winogradskya consettensis</name>
    <dbReference type="NCBI Taxonomy" id="113560"/>
    <lineage>
        <taxon>Bacteria</taxon>
        <taxon>Bacillati</taxon>
        <taxon>Actinomycetota</taxon>
        <taxon>Actinomycetes</taxon>
        <taxon>Micromonosporales</taxon>
        <taxon>Micromonosporaceae</taxon>
        <taxon>Winogradskya</taxon>
    </lineage>
</organism>
<evidence type="ECO:0000313" key="2">
    <source>
        <dbReference type="Proteomes" id="UP000680865"/>
    </source>
</evidence>